<dbReference type="RefSeq" id="WP_343908263.1">
    <property type="nucleotide sequence ID" value="NZ_BAAAJE010000015.1"/>
</dbReference>
<dbReference type="Pfam" id="PF00571">
    <property type="entry name" value="CBS"/>
    <property type="match status" value="2"/>
</dbReference>
<dbReference type="Gene3D" id="3.10.580.10">
    <property type="entry name" value="CBS-domain"/>
    <property type="match status" value="1"/>
</dbReference>
<dbReference type="Proteomes" id="UP001499979">
    <property type="component" value="Unassembled WGS sequence"/>
</dbReference>
<evidence type="ECO:0000313" key="5">
    <source>
        <dbReference type="Proteomes" id="UP001499979"/>
    </source>
</evidence>
<evidence type="ECO:0000259" key="3">
    <source>
        <dbReference type="PROSITE" id="PS51371"/>
    </source>
</evidence>
<dbReference type="EMBL" id="BAAAJE010000015">
    <property type="protein sequence ID" value="GAA1148237.1"/>
    <property type="molecule type" value="Genomic_DNA"/>
</dbReference>
<evidence type="ECO:0000256" key="1">
    <source>
        <dbReference type="ARBA" id="ARBA00023122"/>
    </source>
</evidence>
<evidence type="ECO:0000313" key="4">
    <source>
        <dbReference type="EMBL" id="GAA1148237.1"/>
    </source>
</evidence>
<dbReference type="PANTHER" id="PTHR43080:SF2">
    <property type="entry name" value="CBS DOMAIN-CONTAINING PROTEIN"/>
    <property type="match status" value="1"/>
</dbReference>
<dbReference type="PROSITE" id="PS51371">
    <property type="entry name" value="CBS"/>
    <property type="match status" value="2"/>
</dbReference>
<reference evidence="4 5" key="1">
    <citation type="journal article" date="2019" name="Int. J. Syst. Evol. Microbiol.">
        <title>The Global Catalogue of Microorganisms (GCM) 10K type strain sequencing project: providing services to taxonomists for standard genome sequencing and annotation.</title>
        <authorList>
            <consortium name="The Broad Institute Genomics Platform"/>
            <consortium name="The Broad Institute Genome Sequencing Center for Infectious Disease"/>
            <person name="Wu L."/>
            <person name="Ma J."/>
        </authorList>
    </citation>
    <scope>NUCLEOTIDE SEQUENCE [LARGE SCALE GENOMIC DNA]</scope>
    <source>
        <strain evidence="4 5">JCM 11813</strain>
    </source>
</reference>
<protein>
    <submittedName>
        <fullName evidence="4">CBS domain-containing protein</fullName>
    </submittedName>
</protein>
<keyword evidence="5" id="KW-1185">Reference proteome</keyword>
<feature type="domain" description="CBS" evidence="3">
    <location>
        <begin position="84"/>
        <end position="140"/>
    </location>
</feature>
<dbReference type="InterPro" id="IPR000644">
    <property type="entry name" value="CBS_dom"/>
</dbReference>
<gene>
    <name evidence="4" type="ORF">GCM10009606_28690</name>
</gene>
<dbReference type="PANTHER" id="PTHR43080">
    <property type="entry name" value="CBS DOMAIN-CONTAINING PROTEIN CBSX3, MITOCHONDRIAL"/>
    <property type="match status" value="1"/>
</dbReference>
<evidence type="ECO:0000256" key="2">
    <source>
        <dbReference type="PROSITE-ProRule" id="PRU00703"/>
    </source>
</evidence>
<comment type="caution">
    <text evidence="4">The sequence shown here is derived from an EMBL/GenBank/DDBJ whole genome shotgun (WGS) entry which is preliminary data.</text>
</comment>
<sequence>MLVRDVMTQDPVTVSRRSSVKEALTLLARRGVTALPVVEPSGRLYGIVSEADLISDTVARDPRAQERPIVIEPLYPPHTVAEVCTRSVVSVRIDDDVATAVELMTSTGAKSLPVLDEDRRLVGIVSRSDVVAALARSDDVIAADIDALFASLGHGDWLVEVEDGAVEIAGPDGVAERSLAHVVAHTVLGVVEVRVSG</sequence>
<organism evidence="4 5">
    <name type="scientific">Nocardioides aquiterrae</name>
    <dbReference type="NCBI Taxonomy" id="203799"/>
    <lineage>
        <taxon>Bacteria</taxon>
        <taxon>Bacillati</taxon>
        <taxon>Actinomycetota</taxon>
        <taxon>Actinomycetes</taxon>
        <taxon>Propionibacteriales</taxon>
        <taxon>Nocardioidaceae</taxon>
        <taxon>Nocardioides</taxon>
    </lineage>
</organism>
<dbReference type="SUPFAM" id="SSF54631">
    <property type="entry name" value="CBS-domain pair"/>
    <property type="match status" value="1"/>
</dbReference>
<dbReference type="InterPro" id="IPR051257">
    <property type="entry name" value="Diverse_CBS-Domain"/>
</dbReference>
<dbReference type="InterPro" id="IPR046342">
    <property type="entry name" value="CBS_dom_sf"/>
</dbReference>
<proteinExistence type="predicted"/>
<feature type="domain" description="CBS" evidence="3">
    <location>
        <begin position="7"/>
        <end position="66"/>
    </location>
</feature>
<dbReference type="SMART" id="SM00116">
    <property type="entry name" value="CBS"/>
    <property type="match status" value="2"/>
</dbReference>
<keyword evidence="1 2" id="KW-0129">CBS domain</keyword>
<name>A0ABN1UFS4_9ACTN</name>
<accession>A0ABN1UFS4</accession>